<feature type="domain" description="ExoI C-terminal" evidence="17">
    <location>
        <begin position="352"/>
        <end position="474"/>
    </location>
</feature>
<evidence type="ECO:0000256" key="1">
    <source>
        <dbReference type="ARBA" id="ARBA00000563"/>
    </source>
</evidence>
<evidence type="ECO:0000256" key="2">
    <source>
        <dbReference type="ARBA" id="ARBA00012108"/>
    </source>
</evidence>
<feature type="binding site" evidence="15">
    <location>
        <position position="178"/>
    </location>
    <ligand>
        <name>Mg(2+)</name>
        <dbReference type="ChEBI" id="CHEBI:18420"/>
        <label>2</label>
    </ligand>
</feature>
<dbReference type="InterPro" id="IPR012337">
    <property type="entry name" value="RNaseH-like_sf"/>
</dbReference>
<dbReference type="Gene3D" id="3.30.1520.20">
    <property type="entry name" value="Exonuclease ExoI, domain 2"/>
    <property type="match status" value="1"/>
</dbReference>
<evidence type="ECO:0000313" key="18">
    <source>
        <dbReference type="EMBL" id="MEJ1249008.1"/>
    </source>
</evidence>
<dbReference type="EC" id="3.1.11.1" evidence="2 13"/>
<dbReference type="SUPFAM" id="SSF53098">
    <property type="entry name" value="Ribonuclease H-like"/>
    <property type="match status" value="1"/>
</dbReference>
<comment type="catalytic activity">
    <reaction evidence="1 13">
        <text>Exonucleolytic cleavage in the 3'- to 5'-direction to yield nucleoside 5'-phosphates.</text>
        <dbReference type="EC" id="3.1.11.1"/>
    </reaction>
</comment>
<feature type="binding site" evidence="15">
    <location>
        <position position="7"/>
    </location>
    <ligand>
        <name>Mg(2+)</name>
        <dbReference type="ChEBI" id="CHEBI:18420"/>
        <label>1</label>
    </ligand>
</feature>
<evidence type="ECO:0000259" key="17">
    <source>
        <dbReference type="PROSITE" id="PS51785"/>
    </source>
</evidence>
<dbReference type="PROSITE" id="PS51784">
    <property type="entry name" value="EXOI_SH3"/>
    <property type="match status" value="1"/>
</dbReference>
<evidence type="ECO:0000256" key="8">
    <source>
        <dbReference type="ARBA" id="ARBA00022839"/>
    </source>
</evidence>
<dbReference type="Pfam" id="PF08411">
    <property type="entry name" value="ExoI_SH3"/>
    <property type="match status" value="1"/>
</dbReference>
<proteinExistence type="predicted"/>
<evidence type="ECO:0000256" key="5">
    <source>
        <dbReference type="ARBA" id="ARBA00022723"/>
    </source>
</evidence>
<feature type="domain" description="ExoI SH3-like" evidence="16">
    <location>
        <begin position="194"/>
        <end position="348"/>
    </location>
</feature>
<dbReference type="PROSITE" id="PS51785">
    <property type="entry name" value="EXOI_C"/>
    <property type="match status" value="1"/>
</dbReference>
<keyword evidence="19" id="KW-1185">Reference proteome</keyword>
<keyword evidence="9 15" id="KW-0460">Magnesium</keyword>
<dbReference type="RefSeq" id="WP_337334728.1">
    <property type="nucleotide sequence ID" value="NZ_JBBDHC010000005.1"/>
</dbReference>
<dbReference type="Gene3D" id="3.30.420.10">
    <property type="entry name" value="Ribonuclease H-like superfamily/Ribonuclease H"/>
    <property type="match status" value="1"/>
</dbReference>
<dbReference type="Gene3D" id="1.10.287.1240">
    <property type="match status" value="1"/>
</dbReference>
<dbReference type="Gene3D" id="1.20.1280.70">
    <property type="entry name" value="Exonuclease ExoI, domain 3"/>
    <property type="match status" value="1"/>
</dbReference>
<dbReference type="PIRSF" id="PIRSF000977">
    <property type="entry name" value="Exodeoxyribonuclease_I"/>
    <property type="match status" value="1"/>
</dbReference>
<feature type="binding site" evidence="15">
    <location>
        <position position="9"/>
    </location>
    <ligand>
        <name>Mg(2+)</name>
        <dbReference type="ChEBI" id="CHEBI:18420"/>
        <label>2</label>
    </ligand>
</feature>
<dbReference type="GO" id="GO:0046872">
    <property type="term" value="F:metal ion binding"/>
    <property type="evidence" value="ECO:0007669"/>
    <property type="project" value="UniProtKB-KW"/>
</dbReference>
<dbReference type="InterPro" id="IPR013620">
    <property type="entry name" value="Exonuc_1_SH3"/>
</dbReference>
<keyword evidence="6 13" id="KW-0227">DNA damage</keyword>
<evidence type="ECO:0000256" key="9">
    <source>
        <dbReference type="ARBA" id="ARBA00022842"/>
    </source>
</evidence>
<dbReference type="InterPro" id="IPR013520">
    <property type="entry name" value="Ribonucl_H"/>
</dbReference>
<reference evidence="18 19" key="1">
    <citation type="journal article" date="2016" name="Antonie Van Leeuwenhoek">
        <title>Denitratimonas tolerans gen. nov., sp. nov., a denitrifying bacterium isolated from a bioreactor for tannery wastewater treatment.</title>
        <authorList>
            <person name="Han S.I."/>
            <person name="Kim J.O."/>
            <person name="Lee Y.R."/>
            <person name="Ekpeghere K.I."/>
            <person name="Koh S.C."/>
            <person name="Whang K.S."/>
        </authorList>
    </citation>
    <scope>NUCLEOTIDE SEQUENCE [LARGE SCALE GENOMIC DNA]</scope>
    <source>
        <strain evidence="18 19">KACC 17565</strain>
    </source>
</reference>
<evidence type="ECO:0000256" key="13">
    <source>
        <dbReference type="PIRNR" id="PIRNR000977"/>
    </source>
</evidence>
<dbReference type="AlphaFoldDB" id="A0AAW9QZZ7"/>
<keyword evidence="4 13" id="KW-0540">Nuclease</keyword>
<dbReference type="InterPro" id="IPR023607">
    <property type="entry name" value="Exodeoxyribonuclease_I"/>
</dbReference>
<protein>
    <recommendedName>
        <fullName evidence="3 13">Exodeoxyribonuclease I</fullName>
        <ecNumber evidence="2 13">3.1.11.1</ecNumber>
    </recommendedName>
</protein>
<evidence type="ECO:0000256" key="3">
    <source>
        <dbReference type="ARBA" id="ARBA00019900"/>
    </source>
</evidence>
<dbReference type="EMBL" id="JBBDHC010000005">
    <property type="protein sequence ID" value="MEJ1249008.1"/>
    <property type="molecule type" value="Genomic_DNA"/>
</dbReference>
<accession>A0AAW9QZZ7</accession>
<keyword evidence="8 13" id="KW-0269">Exonuclease</keyword>
<dbReference type="InterPro" id="IPR036397">
    <property type="entry name" value="RNaseH_sf"/>
</dbReference>
<dbReference type="GO" id="GO:0006281">
    <property type="term" value="P:DNA repair"/>
    <property type="evidence" value="ECO:0007669"/>
    <property type="project" value="UniProtKB-KW"/>
</dbReference>
<keyword evidence="10" id="KW-0238">DNA-binding</keyword>
<dbReference type="FunFam" id="3.30.420.10:FF:000033">
    <property type="entry name" value="Exodeoxyribonuclease I"/>
    <property type="match status" value="1"/>
</dbReference>
<gene>
    <name evidence="18" type="primary">sbcB</name>
    <name evidence="18" type="ORF">WB794_04870</name>
</gene>
<dbReference type="InterPro" id="IPR034747">
    <property type="entry name" value="EXOI_SH3"/>
</dbReference>
<dbReference type="Pfam" id="PF00929">
    <property type="entry name" value="RNase_T"/>
    <property type="match status" value="1"/>
</dbReference>
<evidence type="ECO:0000256" key="10">
    <source>
        <dbReference type="ARBA" id="ARBA00023125"/>
    </source>
</evidence>
<evidence type="ECO:0000256" key="15">
    <source>
        <dbReference type="PIRSR" id="PIRSR000977-2"/>
    </source>
</evidence>
<evidence type="ECO:0000256" key="14">
    <source>
        <dbReference type="PIRSR" id="PIRSR000977-1"/>
    </source>
</evidence>
<dbReference type="GO" id="GO:0003677">
    <property type="term" value="F:DNA binding"/>
    <property type="evidence" value="ECO:0007669"/>
    <property type="project" value="UniProtKB-KW"/>
</dbReference>
<dbReference type="NCBIfam" id="NF008746">
    <property type="entry name" value="PRK11779.1"/>
    <property type="match status" value="1"/>
</dbReference>
<evidence type="ECO:0000313" key="19">
    <source>
        <dbReference type="Proteomes" id="UP001364472"/>
    </source>
</evidence>
<dbReference type="InterPro" id="IPR038649">
    <property type="entry name" value="EXOI_SH3_sf"/>
</dbReference>
<dbReference type="SMART" id="SM00479">
    <property type="entry name" value="EXOIII"/>
    <property type="match status" value="1"/>
</dbReference>
<evidence type="ECO:0000259" key="16">
    <source>
        <dbReference type="PROSITE" id="PS51784"/>
    </source>
</evidence>
<organism evidence="18 19">
    <name type="scientific">Denitratimonas tolerans</name>
    <dbReference type="NCBI Taxonomy" id="1338420"/>
    <lineage>
        <taxon>Bacteria</taxon>
        <taxon>Pseudomonadati</taxon>
        <taxon>Pseudomonadota</taxon>
        <taxon>Gammaproteobacteria</taxon>
        <taxon>Lysobacterales</taxon>
        <taxon>Lysobacteraceae</taxon>
        <taxon>Denitratimonas</taxon>
    </lineage>
</organism>
<comment type="caution">
    <text evidence="18">The sequence shown here is derived from an EMBL/GenBank/DDBJ whole genome shotgun (WGS) entry which is preliminary data.</text>
</comment>
<comment type="cofactor">
    <cofactor evidence="15">
        <name>Mg(2+)</name>
        <dbReference type="ChEBI" id="CHEBI:18420"/>
    </cofactor>
    <text evidence="15">Binds 2 Mg(2+) ions per monomer.</text>
</comment>
<evidence type="ECO:0000256" key="7">
    <source>
        <dbReference type="ARBA" id="ARBA00022801"/>
    </source>
</evidence>
<evidence type="ECO:0000256" key="4">
    <source>
        <dbReference type="ARBA" id="ARBA00022722"/>
    </source>
</evidence>
<evidence type="ECO:0000256" key="12">
    <source>
        <dbReference type="ARBA" id="ARBA00046792"/>
    </source>
</evidence>
<evidence type="ECO:0000256" key="6">
    <source>
        <dbReference type="ARBA" id="ARBA00022763"/>
    </source>
</evidence>
<keyword evidence="5 15" id="KW-0479">Metal-binding</keyword>
<dbReference type="CDD" id="cd06138">
    <property type="entry name" value="ExoI_N"/>
    <property type="match status" value="1"/>
</dbReference>
<dbReference type="Pfam" id="PF26016">
    <property type="entry name" value="ExoI_C"/>
    <property type="match status" value="1"/>
</dbReference>
<name>A0AAW9QZZ7_9GAMM</name>
<evidence type="ECO:0000256" key="11">
    <source>
        <dbReference type="ARBA" id="ARBA00023204"/>
    </source>
</evidence>
<keyword evidence="11 13" id="KW-0234">DNA repair</keyword>
<dbReference type="Proteomes" id="UP001364472">
    <property type="component" value="Unassembled WGS sequence"/>
</dbReference>
<feature type="binding site" evidence="14">
    <location>
        <position position="9"/>
    </location>
    <ligand>
        <name>substrate</name>
    </ligand>
</feature>
<dbReference type="GO" id="GO:0008310">
    <property type="term" value="F:single-stranded DNA 3'-5' DNA exonuclease activity"/>
    <property type="evidence" value="ECO:0007669"/>
    <property type="project" value="UniProtKB-EC"/>
</dbReference>
<dbReference type="InterPro" id="IPR058561">
    <property type="entry name" value="Exonuc_1_C"/>
</dbReference>
<feature type="binding site" evidence="14">
    <location>
        <position position="157"/>
    </location>
    <ligand>
        <name>substrate</name>
    </ligand>
</feature>
<comment type="subunit">
    <text evidence="12">Monomer. Interacts with ssb (via C-terminus); this interaction stimulates the exonuclease activity by recruiting the enzyme to its substrate.</text>
</comment>
<sequence>MQFLWYDLETFGRDARRSRIAQFAAIRTDEHLRPIETPLSFFCQPSDDILPSPGACLITGITPQQARADGVPEAEFATRIHEEMSRPDTCVAGYNSFRFDDEFIRHLFYRNFFDPYAREWRNGNSRWDLIDTVRMARALRPDGIQWPLRDDGAPSFRLEQLAAANGLVHERAHEALSDVEATIALAARLKSEHARLFDYALALRDKRRAAALLDYAGMTPVLHISQRFPAAQGCGRLVLPVCPHPQIANRIIVVDLHDDPTPVLELAADEILDRLYTPRGDLPEGVARIGLKEIHLNRAPILVELRHLNPDQLAVFGIDLPRQLDYAARLRAAPNLADKLRAVYGAPRPDTGRDDPELALYAGFPVPADAALFARVRESGGRSPPGGRFGFRDPRYEELAFRHRARNWPQALGPAENARWQQYRSDRLAPGSGLSEYDLASYRAEILQLRATAEPGTGSHAILDALEAWGQEIEASLQG</sequence>
<keyword evidence="7 13" id="KW-0378">Hydrolase</keyword>